<comment type="subcellular location">
    <subcellularLocation>
        <location evidence="2">Cytoplasm</location>
        <location evidence="2">Cytoskeleton</location>
    </subcellularLocation>
    <subcellularLocation>
        <location evidence="1">Membrane</location>
        <topology evidence="1">Peripheral membrane protein</topology>
    </subcellularLocation>
</comment>
<evidence type="ECO:0000256" key="2">
    <source>
        <dbReference type="ARBA" id="ARBA00004245"/>
    </source>
</evidence>
<evidence type="ECO:0000256" key="7">
    <source>
        <dbReference type="ARBA" id="ARBA00023212"/>
    </source>
</evidence>
<keyword evidence="4" id="KW-0963">Cytoplasm</keyword>
<keyword evidence="7" id="KW-0206">Cytoskeleton</keyword>
<evidence type="ECO:0000256" key="4">
    <source>
        <dbReference type="ARBA" id="ARBA00022490"/>
    </source>
</evidence>
<keyword evidence="6" id="KW-0472">Membrane</keyword>
<sequence length="513" mass="58193">MSFTRPNHVTTGLRLKEKFGCYPQWKSASVRWVGKGKPARLILTKDQLTIQLHILDDEDEANSAITQAETTFDNTLRTVNVNKSSEGLGLSIKGGSDGTHSVPIVISKVLPDLPADQTGQIFVGDSIVEINGMPVEGKTHEEVVQMLKQSTDAHVTLTLKHDSKMAPLLRPASSKLNVADSVVDINVYFKSALKTPTSERQNRNHSAARDEDFNSDTWKTINRIPLPMAIISRYLWGTDKIRNNSFEVRSVDGRSSGIIHCEDRKALEQWIKHIETHIFALNKKSIRMSNKYLHPSERISYIGWLEERMPNGFFEDPKLKWQTRFLIFKGSDLCIFESPPLNSEELDKCVCLYKVYETALKTDTCQNTQHYFSLQSRSNLQLFESAYYNCVYKAVIAIQTRTFACSFDGRPAGLVLDITNGISLYDIPTKKYLWQYKLDALENSSDDGKMRIQLIFRDDGIYGNEPASLYRAHLETKDIVCDQIQSVVFTLHAFYITKIMGADPEFLKSLPLS</sequence>
<keyword evidence="5" id="KW-0677">Repeat</keyword>
<dbReference type="SUPFAM" id="SSF50729">
    <property type="entry name" value="PH domain-like"/>
    <property type="match status" value="1"/>
</dbReference>
<dbReference type="InterPro" id="IPR041428">
    <property type="entry name" value="PHsplit_syntrophin"/>
</dbReference>
<dbReference type="SUPFAM" id="SSF50156">
    <property type="entry name" value="PDZ domain-like"/>
    <property type="match status" value="1"/>
</dbReference>
<dbReference type="AlphaFoldDB" id="A0A915CM53"/>
<dbReference type="PANTHER" id="PTHR10554:SF1">
    <property type="entry name" value="FI16515P1"/>
    <property type="match status" value="1"/>
</dbReference>
<reference evidence="10" key="1">
    <citation type="submission" date="2022-11" db="UniProtKB">
        <authorList>
            <consortium name="WormBaseParasite"/>
        </authorList>
    </citation>
    <scope>IDENTIFICATION</scope>
</reference>
<evidence type="ECO:0000256" key="5">
    <source>
        <dbReference type="ARBA" id="ARBA00022737"/>
    </source>
</evidence>
<evidence type="ECO:0000313" key="10">
    <source>
        <dbReference type="WBParaSite" id="jg10571"/>
    </source>
</evidence>
<dbReference type="InterPro" id="IPR015482">
    <property type="entry name" value="Syntrophin"/>
</dbReference>
<dbReference type="Proteomes" id="UP000887574">
    <property type="component" value="Unplaced"/>
</dbReference>
<dbReference type="InterPro" id="IPR036034">
    <property type="entry name" value="PDZ_sf"/>
</dbReference>
<dbReference type="PROSITE" id="PS50106">
    <property type="entry name" value="PDZ"/>
    <property type="match status" value="1"/>
</dbReference>
<dbReference type="InterPro" id="IPR055108">
    <property type="entry name" value="Syntrophin_4th"/>
</dbReference>
<dbReference type="GO" id="GO:0005856">
    <property type="term" value="C:cytoskeleton"/>
    <property type="evidence" value="ECO:0007669"/>
    <property type="project" value="UniProtKB-SubCell"/>
</dbReference>
<organism evidence="9 10">
    <name type="scientific">Ditylenchus dipsaci</name>
    <dbReference type="NCBI Taxonomy" id="166011"/>
    <lineage>
        <taxon>Eukaryota</taxon>
        <taxon>Metazoa</taxon>
        <taxon>Ecdysozoa</taxon>
        <taxon>Nematoda</taxon>
        <taxon>Chromadorea</taxon>
        <taxon>Rhabditida</taxon>
        <taxon>Tylenchina</taxon>
        <taxon>Tylenchomorpha</taxon>
        <taxon>Sphaerularioidea</taxon>
        <taxon>Anguinidae</taxon>
        <taxon>Anguininae</taxon>
        <taxon>Ditylenchus</taxon>
    </lineage>
</organism>
<dbReference type="Pfam" id="PF23012">
    <property type="entry name" value="Syntrophin_4th"/>
    <property type="match status" value="1"/>
</dbReference>
<dbReference type="GO" id="GO:0005198">
    <property type="term" value="F:structural molecule activity"/>
    <property type="evidence" value="ECO:0007669"/>
    <property type="project" value="InterPro"/>
</dbReference>
<evidence type="ECO:0000313" key="9">
    <source>
        <dbReference type="Proteomes" id="UP000887574"/>
    </source>
</evidence>
<proteinExistence type="inferred from homology"/>
<dbReference type="Gene3D" id="2.30.42.10">
    <property type="match status" value="1"/>
</dbReference>
<dbReference type="InterPro" id="IPR011993">
    <property type="entry name" value="PH-like_dom_sf"/>
</dbReference>
<dbReference type="PANTHER" id="PTHR10554">
    <property type="entry name" value="SYNTROPHIN"/>
    <property type="match status" value="1"/>
</dbReference>
<dbReference type="GO" id="GO:0016010">
    <property type="term" value="C:dystrophin-associated glycoprotein complex"/>
    <property type="evidence" value="ECO:0007669"/>
    <property type="project" value="TreeGrafter"/>
</dbReference>
<name>A0A915CM53_9BILA</name>
<dbReference type="SMART" id="SM00228">
    <property type="entry name" value="PDZ"/>
    <property type="match status" value="1"/>
</dbReference>
<dbReference type="WBParaSite" id="jg10571">
    <property type="protein sequence ID" value="jg10571"/>
    <property type="gene ID" value="jg10571"/>
</dbReference>
<dbReference type="Pfam" id="PF18012">
    <property type="entry name" value="PH_17"/>
    <property type="match status" value="1"/>
</dbReference>
<accession>A0A915CM53</accession>
<feature type="domain" description="PDZ" evidence="8">
    <location>
        <begin position="78"/>
        <end position="150"/>
    </location>
</feature>
<keyword evidence="9" id="KW-1185">Reference proteome</keyword>
<evidence type="ECO:0000256" key="3">
    <source>
        <dbReference type="ARBA" id="ARBA00010798"/>
    </source>
</evidence>
<evidence type="ECO:0000256" key="6">
    <source>
        <dbReference type="ARBA" id="ARBA00023136"/>
    </source>
</evidence>
<comment type="similarity">
    <text evidence="3">Belongs to the syntrophin family.</text>
</comment>
<protein>
    <submittedName>
        <fullName evidence="10">PDZ domain-containing protein</fullName>
    </submittedName>
</protein>
<dbReference type="Gene3D" id="2.30.29.30">
    <property type="entry name" value="Pleckstrin-homology domain (PH domain)/Phosphotyrosine-binding domain (PTB)"/>
    <property type="match status" value="1"/>
</dbReference>
<evidence type="ECO:0000259" key="8">
    <source>
        <dbReference type="PROSITE" id="PS50106"/>
    </source>
</evidence>
<evidence type="ECO:0000256" key="1">
    <source>
        <dbReference type="ARBA" id="ARBA00004170"/>
    </source>
</evidence>
<dbReference type="InterPro" id="IPR001478">
    <property type="entry name" value="PDZ"/>
</dbReference>
<dbReference type="Pfam" id="PF00595">
    <property type="entry name" value="PDZ"/>
    <property type="match status" value="1"/>
</dbReference>